<evidence type="ECO:0000313" key="1">
    <source>
        <dbReference type="EMBL" id="SCU64379.1"/>
    </source>
</evidence>
<dbReference type="GeneID" id="92382990"/>
<gene>
    <name evidence="1" type="ORF">TEOVI_000905600</name>
</gene>
<reference evidence="1" key="1">
    <citation type="submission" date="2016-09" db="EMBL/GenBank/DDBJ databases">
        <authorList>
            <person name="Hebert L."/>
            <person name="Moumen B."/>
        </authorList>
    </citation>
    <scope>NUCLEOTIDE SEQUENCE [LARGE SCALE GENOMIC DNA]</scope>
    <source>
        <strain evidence="1">OVI</strain>
    </source>
</reference>
<dbReference type="AlphaFoldDB" id="A0A1G4HYK6"/>
<dbReference type="VEuPathDB" id="TriTrypDB:TEOVI_000905600"/>
<dbReference type="GO" id="GO:0008970">
    <property type="term" value="F:phospholipase A1 activity"/>
    <property type="evidence" value="ECO:0007669"/>
    <property type="project" value="UniProtKB-EC"/>
</dbReference>
<proteinExistence type="predicted"/>
<dbReference type="RefSeq" id="XP_067076155.1">
    <property type="nucleotide sequence ID" value="XM_067220054.1"/>
</dbReference>
<accession>A0A1G4HYK6</accession>
<dbReference type="Proteomes" id="UP000195570">
    <property type="component" value="Unassembled WGS sequence"/>
</dbReference>
<keyword evidence="1" id="KW-0378">Hydrolase</keyword>
<evidence type="ECO:0000313" key="2">
    <source>
        <dbReference type="Proteomes" id="UP000195570"/>
    </source>
</evidence>
<name>A0A1G4HYK6_TRYEQ</name>
<dbReference type="EC" id="3.1.1.32" evidence="1"/>
<protein>
    <submittedName>
        <fullName evidence="1">Phospholipase A1</fullName>
        <ecNumber evidence="1">3.1.1.32</ecNumber>
    </submittedName>
</protein>
<sequence length="300" mass="32404">MSEPVDQLLKTYLQSCDYSIDSSSRKKALEMSCLCCHVYGGEGHLPDGWLVCTREVEGLKKRDESCGFRSELYTNGSKYVLAFAGVHDNRSAFESALQLVGKSDAYKLAAANAALVVSAFGLSNVSFTGHSLGGGLATAAAVFTGAPAITFNPAWLSSSTRSELLKFPSVEVINYVIFAEALDVFQRHPQLLNSVPAGAFFAGLLSNSKIQQFGTFKYIYCKVIHDRPHYIDAHLIETIIEELRKENGEKISASDLAASSLHEDVMGGMAQLVQQKMSVIMEVVASVMSKQFSAGGFGSS</sequence>
<keyword evidence="2" id="KW-1185">Reference proteome</keyword>
<dbReference type="Pfam" id="PF26363">
    <property type="entry name" value="Phospholipase-like"/>
    <property type="match status" value="1"/>
</dbReference>
<comment type="caution">
    <text evidence="1">The sequence shown here is derived from an EMBL/GenBank/DDBJ whole genome shotgun (WGS) entry which is preliminary data.</text>
</comment>
<dbReference type="InterPro" id="IPR029058">
    <property type="entry name" value="AB_hydrolase_fold"/>
</dbReference>
<organism evidence="1 2">
    <name type="scientific">Trypanosoma equiperdum</name>
    <dbReference type="NCBI Taxonomy" id="5694"/>
    <lineage>
        <taxon>Eukaryota</taxon>
        <taxon>Discoba</taxon>
        <taxon>Euglenozoa</taxon>
        <taxon>Kinetoplastea</taxon>
        <taxon>Metakinetoplastina</taxon>
        <taxon>Trypanosomatida</taxon>
        <taxon>Trypanosomatidae</taxon>
        <taxon>Trypanosoma</taxon>
    </lineage>
</organism>
<dbReference type="SUPFAM" id="SSF53474">
    <property type="entry name" value="alpha/beta-Hydrolases"/>
    <property type="match status" value="1"/>
</dbReference>
<dbReference type="EMBL" id="CZPT02000047">
    <property type="protein sequence ID" value="SCU64379.1"/>
    <property type="molecule type" value="Genomic_DNA"/>
</dbReference>